<proteinExistence type="predicted"/>
<feature type="region of interest" description="Disordered" evidence="2">
    <location>
        <begin position="1"/>
        <end position="24"/>
    </location>
</feature>
<evidence type="ECO:0000313" key="4">
    <source>
        <dbReference type="Proteomes" id="UP001633002"/>
    </source>
</evidence>
<feature type="coiled-coil region" evidence="1">
    <location>
        <begin position="40"/>
        <end position="67"/>
    </location>
</feature>
<evidence type="ECO:0000256" key="2">
    <source>
        <dbReference type="SAM" id="MobiDB-lite"/>
    </source>
</evidence>
<feature type="region of interest" description="Disordered" evidence="2">
    <location>
        <begin position="68"/>
        <end position="91"/>
    </location>
</feature>
<gene>
    <name evidence="3" type="ORF">R1sor_027055</name>
</gene>
<evidence type="ECO:0000313" key="3">
    <source>
        <dbReference type="EMBL" id="KAL3677107.1"/>
    </source>
</evidence>
<dbReference type="Proteomes" id="UP001633002">
    <property type="component" value="Unassembled WGS sequence"/>
</dbReference>
<dbReference type="EMBL" id="JBJQOH010000008">
    <property type="protein sequence ID" value="KAL3677107.1"/>
    <property type="molecule type" value="Genomic_DNA"/>
</dbReference>
<reference evidence="3 4" key="1">
    <citation type="submission" date="2024-09" db="EMBL/GenBank/DDBJ databases">
        <title>Chromosome-scale assembly of Riccia sorocarpa.</title>
        <authorList>
            <person name="Paukszto L."/>
        </authorList>
    </citation>
    <scope>NUCLEOTIDE SEQUENCE [LARGE SCALE GENOMIC DNA]</scope>
    <source>
        <strain evidence="3">LP-2024</strain>
        <tissue evidence="3">Aerial parts of the thallus</tissue>
    </source>
</reference>
<evidence type="ECO:0000256" key="1">
    <source>
        <dbReference type="SAM" id="Coils"/>
    </source>
</evidence>
<keyword evidence="1" id="KW-0175">Coiled coil</keyword>
<protein>
    <submittedName>
        <fullName evidence="3">Uncharacterized protein</fullName>
    </submittedName>
</protein>
<accession>A0ABD3GG11</accession>
<name>A0ABD3GG11_9MARC</name>
<dbReference type="AlphaFoldDB" id="A0ABD3GG11"/>
<organism evidence="3 4">
    <name type="scientific">Riccia sorocarpa</name>
    <dbReference type="NCBI Taxonomy" id="122646"/>
    <lineage>
        <taxon>Eukaryota</taxon>
        <taxon>Viridiplantae</taxon>
        <taxon>Streptophyta</taxon>
        <taxon>Embryophyta</taxon>
        <taxon>Marchantiophyta</taxon>
        <taxon>Marchantiopsida</taxon>
        <taxon>Marchantiidae</taxon>
        <taxon>Marchantiales</taxon>
        <taxon>Ricciaceae</taxon>
        <taxon>Riccia</taxon>
    </lineage>
</organism>
<sequence>MEGFAGRNENPETVLPSNRKERKTFLQRRRRYEQTIHPLRSELLQMVKEAEREAEEIKRRALEEADSIRSSARLNVGGSSGPSNVTPGQDVERARCVRGRNVVDEASEILKFA</sequence>
<comment type="caution">
    <text evidence="3">The sequence shown here is derived from an EMBL/GenBank/DDBJ whole genome shotgun (WGS) entry which is preliminary data.</text>
</comment>
<keyword evidence="4" id="KW-1185">Reference proteome</keyword>